<proteinExistence type="predicted"/>
<gene>
    <name evidence="1" type="ORF">AAFF_G00283950</name>
</gene>
<reference evidence="1" key="1">
    <citation type="journal article" date="2023" name="Science">
        <title>Genome structures resolve the early diversification of teleost fishes.</title>
        <authorList>
            <person name="Parey E."/>
            <person name="Louis A."/>
            <person name="Montfort J."/>
            <person name="Bouchez O."/>
            <person name="Roques C."/>
            <person name="Iampietro C."/>
            <person name="Lluch J."/>
            <person name="Castinel A."/>
            <person name="Donnadieu C."/>
            <person name="Desvignes T."/>
            <person name="Floi Bucao C."/>
            <person name="Jouanno E."/>
            <person name="Wen M."/>
            <person name="Mejri S."/>
            <person name="Dirks R."/>
            <person name="Jansen H."/>
            <person name="Henkel C."/>
            <person name="Chen W.J."/>
            <person name="Zahm M."/>
            <person name="Cabau C."/>
            <person name="Klopp C."/>
            <person name="Thompson A.W."/>
            <person name="Robinson-Rechavi M."/>
            <person name="Braasch I."/>
            <person name="Lecointre G."/>
            <person name="Bobe J."/>
            <person name="Postlethwait J.H."/>
            <person name="Berthelot C."/>
            <person name="Roest Crollius H."/>
            <person name="Guiguen Y."/>
        </authorList>
    </citation>
    <scope>NUCLEOTIDE SEQUENCE</scope>
    <source>
        <strain evidence="1">NC1722</strain>
    </source>
</reference>
<dbReference type="EMBL" id="JAINUG010000004">
    <property type="protein sequence ID" value="KAJ8417168.1"/>
    <property type="molecule type" value="Genomic_DNA"/>
</dbReference>
<dbReference type="AlphaFoldDB" id="A0AAD7TBB7"/>
<protein>
    <submittedName>
        <fullName evidence="1">Uncharacterized protein</fullName>
    </submittedName>
</protein>
<sequence length="108" mass="11423">MLGPAGLMEGRLHYLALIKGRHATPKWPPGLCAPGPVTNRFRYQPIQITAASSDRISTRELPSDTLARSELGGAGGGSCSCPAQPGKQLWGLSHPLPPERGVWKAVAT</sequence>
<organism evidence="1 2">
    <name type="scientific">Aldrovandia affinis</name>
    <dbReference type="NCBI Taxonomy" id="143900"/>
    <lineage>
        <taxon>Eukaryota</taxon>
        <taxon>Metazoa</taxon>
        <taxon>Chordata</taxon>
        <taxon>Craniata</taxon>
        <taxon>Vertebrata</taxon>
        <taxon>Euteleostomi</taxon>
        <taxon>Actinopterygii</taxon>
        <taxon>Neopterygii</taxon>
        <taxon>Teleostei</taxon>
        <taxon>Notacanthiformes</taxon>
        <taxon>Halosauridae</taxon>
        <taxon>Aldrovandia</taxon>
    </lineage>
</organism>
<name>A0AAD7TBB7_9TELE</name>
<keyword evidence="2" id="KW-1185">Reference proteome</keyword>
<accession>A0AAD7TBB7</accession>
<evidence type="ECO:0000313" key="1">
    <source>
        <dbReference type="EMBL" id="KAJ8417168.1"/>
    </source>
</evidence>
<evidence type="ECO:0000313" key="2">
    <source>
        <dbReference type="Proteomes" id="UP001221898"/>
    </source>
</evidence>
<comment type="caution">
    <text evidence="1">The sequence shown here is derived from an EMBL/GenBank/DDBJ whole genome shotgun (WGS) entry which is preliminary data.</text>
</comment>
<dbReference type="Proteomes" id="UP001221898">
    <property type="component" value="Unassembled WGS sequence"/>
</dbReference>